<sequence length="282" mass="31709">MDNIILANELLKVFKGSQKFFCAKLDIKKAFDSVSRNFLLHRLKLKGFSDKFIDWIKGCISNVHFYICLNGSLEGFFSSSSGLRQGCPLSPLLFCIAMDGLSQCLQQSSFVGLNQGSFSIKHLMYADDFLVFGMASHANLVCLKNTLHLFSEDSGLYINLTKSSILFSKMVGNADFLASILGISSIESSLTYLGLPITYNRLNFTHFQPLLSRISALLEGWKVRFLSFASRVQFLKFTIANTIAYWIRGAIIPKACCKVISKLCSKFLFYGNIKDKKMHIIF</sequence>
<evidence type="ECO:0000313" key="3">
    <source>
        <dbReference type="Proteomes" id="UP000829196"/>
    </source>
</evidence>
<feature type="domain" description="Reverse transcriptase" evidence="1">
    <location>
        <begin position="1"/>
        <end position="197"/>
    </location>
</feature>
<dbReference type="InterPro" id="IPR043502">
    <property type="entry name" value="DNA/RNA_pol_sf"/>
</dbReference>
<dbReference type="OrthoDB" id="1932527at2759"/>
<dbReference type="SUPFAM" id="SSF56672">
    <property type="entry name" value="DNA/RNA polymerases"/>
    <property type="match status" value="1"/>
</dbReference>
<dbReference type="PROSITE" id="PS50878">
    <property type="entry name" value="RT_POL"/>
    <property type="match status" value="1"/>
</dbReference>
<dbReference type="Pfam" id="PF00078">
    <property type="entry name" value="RVT_1"/>
    <property type="match status" value="1"/>
</dbReference>
<organism evidence="2 3">
    <name type="scientific">Dendrobium nobile</name>
    <name type="common">Orchid</name>
    <dbReference type="NCBI Taxonomy" id="94219"/>
    <lineage>
        <taxon>Eukaryota</taxon>
        <taxon>Viridiplantae</taxon>
        <taxon>Streptophyta</taxon>
        <taxon>Embryophyta</taxon>
        <taxon>Tracheophyta</taxon>
        <taxon>Spermatophyta</taxon>
        <taxon>Magnoliopsida</taxon>
        <taxon>Liliopsida</taxon>
        <taxon>Asparagales</taxon>
        <taxon>Orchidaceae</taxon>
        <taxon>Epidendroideae</taxon>
        <taxon>Malaxideae</taxon>
        <taxon>Dendrobiinae</taxon>
        <taxon>Dendrobium</taxon>
    </lineage>
</organism>
<protein>
    <recommendedName>
        <fullName evidence="1">Reverse transcriptase domain-containing protein</fullName>
    </recommendedName>
</protein>
<dbReference type="Gene3D" id="3.30.70.270">
    <property type="match status" value="1"/>
</dbReference>
<dbReference type="EMBL" id="JAGYWB010000018">
    <property type="protein sequence ID" value="KAI0492376.1"/>
    <property type="molecule type" value="Genomic_DNA"/>
</dbReference>
<dbReference type="CDD" id="cd01650">
    <property type="entry name" value="RT_nLTR_like"/>
    <property type="match status" value="1"/>
</dbReference>
<dbReference type="InterPro" id="IPR000477">
    <property type="entry name" value="RT_dom"/>
</dbReference>
<gene>
    <name evidence="2" type="ORF">KFK09_026647</name>
</gene>
<dbReference type="AlphaFoldDB" id="A0A8T3A739"/>
<dbReference type="PANTHER" id="PTHR33116">
    <property type="entry name" value="REVERSE TRANSCRIPTASE ZINC-BINDING DOMAIN-CONTAINING PROTEIN-RELATED-RELATED"/>
    <property type="match status" value="1"/>
</dbReference>
<dbReference type="InterPro" id="IPR043128">
    <property type="entry name" value="Rev_trsase/Diguanyl_cyclase"/>
</dbReference>
<proteinExistence type="predicted"/>
<comment type="caution">
    <text evidence="2">The sequence shown here is derived from an EMBL/GenBank/DDBJ whole genome shotgun (WGS) entry which is preliminary data.</text>
</comment>
<name>A0A8T3A739_DENNO</name>
<dbReference type="PANTHER" id="PTHR33116:SF78">
    <property type="entry name" value="OS12G0587133 PROTEIN"/>
    <property type="match status" value="1"/>
</dbReference>
<dbReference type="SMR" id="A0A8T3A739"/>
<dbReference type="Proteomes" id="UP000829196">
    <property type="component" value="Unassembled WGS sequence"/>
</dbReference>
<evidence type="ECO:0000259" key="1">
    <source>
        <dbReference type="PROSITE" id="PS50878"/>
    </source>
</evidence>
<evidence type="ECO:0000313" key="2">
    <source>
        <dbReference type="EMBL" id="KAI0492376.1"/>
    </source>
</evidence>
<keyword evidence="3" id="KW-1185">Reference proteome</keyword>
<reference evidence="2" key="1">
    <citation type="journal article" date="2022" name="Front. Genet.">
        <title>Chromosome-Scale Assembly of the Dendrobium nobile Genome Provides Insights Into the Molecular Mechanism of the Biosynthesis of the Medicinal Active Ingredient of Dendrobium.</title>
        <authorList>
            <person name="Xu Q."/>
            <person name="Niu S.-C."/>
            <person name="Li K.-L."/>
            <person name="Zheng P.-J."/>
            <person name="Zhang X.-J."/>
            <person name="Jia Y."/>
            <person name="Liu Y."/>
            <person name="Niu Y.-X."/>
            <person name="Yu L.-H."/>
            <person name="Chen D.-F."/>
            <person name="Zhang G.-Q."/>
        </authorList>
    </citation>
    <scope>NUCLEOTIDE SEQUENCE</scope>
    <source>
        <tissue evidence="2">Leaf</tissue>
    </source>
</reference>
<accession>A0A8T3A739</accession>